<keyword evidence="3" id="KW-0456">Lyase</keyword>
<keyword evidence="2" id="KW-0479">Metal-binding</keyword>
<dbReference type="Gene3D" id="3.20.20.60">
    <property type="entry name" value="Phosphoenolpyruvate-binding domains"/>
    <property type="match status" value="1"/>
</dbReference>
<dbReference type="GO" id="GO:0005737">
    <property type="term" value="C:cytoplasm"/>
    <property type="evidence" value="ECO:0007669"/>
    <property type="project" value="TreeGrafter"/>
</dbReference>
<dbReference type="InterPro" id="IPR040442">
    <property type="entry name" value="Pyrv_kinase-like_dom_sf"/>
</dbReference>
<organism evidence="5">
    <name type="scientific">marine metagenome</name>
    <dbReference type="NCBI Taxonomy" id="408172"/>
    <lineage>
        <taxon>unclassified sequences</taxon>
        <taxon>metagenomes</taxon>
        <taxon>ecological metagenomes</taxon>
    </lineage>
</organism>
<gene>
    <name evidence="5" type="ORF">METZ01_LOCUS452496</name>
</gene>
<dbReference type="EMBL" id="UINC01187101">
    <property type="protein sequence ID" value="SVD99642.1"/>
    <property type="molecule type" value="Genomic_DNA"/>
</dbReference>
<protein>
    <recommendedName>
        <fullName evidence="4">HpcH/HpaI aldolase/citrate lyase domain-containing protein</fullName>
    </recommendedName>
</protein>
<dbReference type="AlphaFoldDB" id="A0A382ZVX5"/>
<feature type="non-terminal residue" evidence="5">
    <location>
        <position position="171"/>
    </location>
</feature>
<comment type="similarity">
    <text evidence="1">Belongs to the HpcH/HpaI aldolase family.</text>
</comment>
<evidence type="ECO:0000313" key="5">
    <source>
        <dbReference type="EMBL" id="SVD99642.1"/>
    </source>
</evidence>
<feature type="domain" description="HpcH/HpaI aldolase/citrate lyase" evidence="4">
    <location>
        <begin position="30"/>
        <end position="170"/>
    </location>
</feature>
<reference evidence="5" key="1">
    <citation type="submission" date="2018-05" db="EMBL/GenBank/DDBJ databases">
        <authorList>
            <person name="Lanie J.A."/>
            <person name="Ng W.-L."/>
            <person name="Kazmierczak K.M."/>
            <person name="Andrzejewski T.M."/>
            <person name="Davidsen T.M."/>
            <person name="Wayne K.J."/>
            <person name="Tettelin H."/>
            <person name="Glass J.I."/>
            <person name="Rusch D."/>
            <person name="Podicherti R."/>
            <person name="Tsui H.-C.T."/>
            <person name="Winkler M.E."/>
        </authorList>
    </citation>
    <scope>NUCLEOTIDE SEQUENCE</scope>
</reference>
<name>A0A382ZVX5_9ZZZZ</name>
<dbReference type="SUPFAM" id="SSF51621">
    <property type="entry name" value="Phosphoenolpyruvate/pyruvate domain"/>
    <property type="match status" value="1"/>
</dbReference>
<evidence type="ECO:0000259" key="4">
    <source>
        <dbReference type="Pfam" id="PF03328"/>
    </source>
</evidence>
<dbReference type="PANTHER" id="PTHR30502">
    <property type="entry name" value="2-KETO-3-DEOXY-L-RHAMNONATE ALDOLASE"/>
    <property type="match status" value="1"/>
</dbReference>
<dbReference type="GO" id="GO:0016832">
    <property type="term" value="F:aldehyde-lyase activity"/>
    <property type="evidence" value="ECO:0007669"/>
    <property type="project" value="TreeGrafter"/>
</dbReference>
<proteinExistence type="inferred from homology"/>
<evidence type="ECO:0000256" key="2">
    <source>
        <dbReference type="ARBA" id="ARBA00022723"/>
    </source>
</evidence>
<evidence type="ECO:0000256" key="3">
    <source>
        <dbReference type="ARBA" id="ARBA00023239"/>
    </source>
</evidence>
<accession>A0A382ZVX5</accession>
<dbReference type="InterPro" id="IPR050251">
    <property type="entry name" value="HpcH-HpaI_aldolase"/>
</dbReference>
<dbReference type="InterPro" id="IPR015813">
    <property type="entry name" value="Pyrv/PenolPyrv_kinase-like_dom"/>
</dbReference>
<evidence type="ECO:0000256" key="1">
    <source>
        <dbReference type="ARBA" id="ARBA00005568"/>
    </source>
</evidence>
<sequence>MTDYTFLKKLQSGEACYGMMAFEFMTPGLPSIVKECGADFLILDTEHSGCGIETIKQQVASARGLDLYPIARVTGSHYHLIAPMLDAGAKGIMVPSVSSAKEAEKIAQFCRYRPEGTRGLGLNLAHDHYTAGEPLETLKKANSENIVIIQIETREGLEEVEQIMALPGVDV</sequence>
<dbReference type="GO" id="GO:0046872">
    <property type="term" value="F:metal ion binding"/>
    <property type="evidence" value="ECO:0007669"/>
    <property type="project" value="UniProtKB-KW"/>
</dbReference>
<dbReference type="InterPro" id="IPR005000">
    <property type="entry name" value="Aldolase/citrate-lyase_domain"/>
</dbReference>
<dbReference type="PANTHER" id="PTHR30502:SF0">
    <property type="entry name" value="PHOSPHOENOLPYRUVATE CARBOXYLASE FAMILY PROTEIN"/>
    <property type="match status" value="1"/>
</dbReference>
<dbReference type="Pfam" id="PF03328">
    <property type="entry name" value="HpcH_HpaI"/>
    <property type="match status" value="1"/>
</dbReference>